<reference evidence="9" key="1">
    <citation type="submission" date="2025-08" db="UniProtKB">
        <authorList>
            <consortium name="Ensembl"/>
        </authorList>
    </citation>
    <scope>IDENTIFICATION</scope>
</reference>
<evidence type="ECO:0000256" key="1">
    <source>
        <dbReference type="ARBA" id="ARBA00004236"/>
    </source>
</evidence>
<evidence type="ECO:0000313" key="9">
    <source>
        <dbReference type="Ensembl" id="ENSSRHP00000088116.1"/>
    </source>
</evidence>
<proteinExistence type="predicted"/>
<dbReference type="OrthoDB" id="9944809at2759"/>
<dbReference type="Ensembl" id="ENSSRHT00000090491.1">
    <property type="protein sequence ID" value="ENSSRHP00000088116.1"/>
    <property type="gene ID" value="ENSSRHG00000043559.1"/>
</dbReference>
<dbReference type="KEGG" id="srx:107725794"/>
<dbReference type="GeneID" id="107725794"/>
<evidence type="ECO:0000256" key="8">
    <source>
        <dbReference type="SAM" id="MobiDB-lite"/>
    </source>
</evidence>
<protein>
    <submittedName>
        <fullName evidence="9">Myosin-10-like</fullName>
    </submittedName>
</protein>
<organism evidence="9 10">
    <name type="scientific">Sinocyclocheilus rhinocerous</name>
    <dbReference type="NCBI Taxonomy" id="307959"/>
    <lineage>
        <taxon>Eukaryota</taxon>
        <taxon>Metazoa</taxon>
        <taxon>Chordata</taxon>
        <taxon>Craniata</taxon>
        <taxon>Vertebrata</taxon>
        <taxon>Euteleostomi</taxon>
        <taxon>Actinopterygii</taxon>
        <taxon>Neopterygii</taxon>
        <taxon>Teleostei</taxon>
        <taxon>Ostariophysi</taxon>
        <taxon>Cypriniformes</taxon>
        <taxon>Cyprinidae</taxon>
        <taxon>Cyprininae</taxon>
        <taxon>Sinocyclocheilus</taxon>
    </lineage>
</organism>
<evidence type="ECO:0000256" key="3">
    <source>
        <dbReference type="ARBA" id="ARBA00022475"/>
    </source>
</evidence>
<keyword evidence="6" id="KW-0472">Membrane</keyword>
<feature type="compositionally biased region" description="Polar residues" evidence="8">
    <location>
        <begin position="28"/>
        <end position="38"/>
    </location>
</feature>
<keyword evidence="4" id="KW-0963">Cytoplasm</keyword>
<feature type="coiled-coil region" evidence="7">
    <location>
        <begin position="84"/>
        <end position="164"/>
    </location>
</feature>
<evidence type="ECO:0000313" key="10">
    <source>
        <dbReference type="Proteomes" id="UP000472270"/>
    </source>
</evidence>
<feature type="compositionally biased region" description="Polar residues" evidence="8">
    <location>
        <begin position="8"/>
        <end position="19"/>
    </location>
</feature>
<dbReference type="AlphaFoldDB" id="A0A673M7K9"/>
<keyword evidence="3" id="KW-1003">Cell membrane</keyword>
<keyword evidence="5" id="KW-0597">Phosphoprotein</keyword>
<dbReference type="GO" id="GO:0005886">
    <property type="term" value="C:plasma membrane"/>
    <property type="evidence" value="ECO:0007669"/>
    <property type="project" value="UniProtKB-SubCell"/>
</dbReference>
<dbReference type="RefSeq" id="XP_016390684.1">
    <property type="nucleotide sequence ID" value="XM_016535198.1"/>
</dbReference>
<name>A0A673M7K9_9TELE</name>
<evidence type="ECO:0000256" key="5">
    <source>
        <dbReference type="ARBA" id="ARBA00022553"/>
    </source>
</evidence>
<evidence type="ECO:0000256" key="6">
    <source>
        <dbReference type="ARBA" id="ARBA00023136"/>
    </source>
</evidence>
<dbReference type="Gene3D" id="1.10.287.1490">
    <property type="match status" value="1"/>
</dbReference>
<feature type="region of interest" description="Disordered" evidence="8">
    <location>
        <begin position="1"/>
        <end position="38"/>
    </location>
</feature>
<evidence type="ECO:0000256" key="4">
    <source>
        <dbReference type="ARBA" id="ARBA00022490"/>
    </source>
</evidence>
<sequence>MAAKNRNKNSSQPNNSEKTLANAPPDSSPRSAQSNASGSPLKLLSALSYLGFVAGTVIASVCFYQELSEIKHSSSRHEQCVQKSADALQQIRSMQASLEALESAVLSVRTDLERTGRAAQKGEDNTRRLEDSLQNLQSKISQELTQAIREVKEVREKHASSLEERLSQLSRSTAESSVQQSRFQSELQELRARLEQQDAPALLRQELESLSSAVATLHTASEVSEGNTAVLREQIAAVSAEQQTRNREVASVSEDVEAVRTLLQSAAGSLRDEVSAARADAQSASDQIQSLSDRLEHTSTALQSLETHSRDQLLQLEKHREDVEVRLKSVEESQEGMESSLTEQTNRLNALAAKHESQQRSLGDYKTTAETESQALRDGLDGLRSRLEELQTQVSELDAGQEKEAVDAFKNVT</sequence>
<feature type="coiled-coil region" evidence="7">
    <location>
        <begin position="274"/>
        <end position="333"/>
    </location>
</feature>
<dbReference type="GO" id="GO:0005737">
    <property type="term" value="C:cytoplasm"/>
    <property type="evidence" value="ECO:0007669"/>
    <property type="project" value="UniProtKB-SubCell"/>
</dbReference>
<dbReference type="Proteomes" id="UP000472270">
    <property type="component" value="Unassembled WGS sequence"/>
</dbReference>
<dbReference type="CTD" id="10970"/>
<keyword evidence="10" id="KW-1185">Reference proteome</keyword>
<keyword evidence="7" id="KW-0175">Coiled coil</keyword>
<comment type="subcellular location">
    <subcellularLocation>
        <location evidence="1">Cell membrane</location>
    </subcellularLocation>
    <subcellularLocation>
        <location evidence="2">Cytoplasm</location>
    </subcellularLocation>
</comment>
<accession>A0A673M7K9</accession>
<feature type="coiled-coil region" evidence="7">
    <location>
        <begin position="373"/>
        <end position="400"/>
    </location>
</feature>
<dbReference type="PANTHER" id="PTHR45161">
    <property type="entry name" value="CYTOSKELETON-ASSOCIATED PROTEIN 4"/>
    <property type="match status" value="1"/>
</dbReference>
<gene>
    <name evidence="9" type="primary">ckap4</name>
</gene>
<dbReference type="PANTHER" id="PTHR45161:SF1">
    <property type="entry name" value="CYTOSKELETON-ASSOCIATED PROTEIN 4"/>
    <property type="match status" value="1"/>
</dbReference>
<evidence type="ECO:0000256" key="7">
    <source>
        <dbReference type="SAM" id="Coils"/>
    </source>
</evidence>
<feature type="region of interest" description="Disordered" evidence="8">
    <location>
        <begin position="353"/>
        <end position="373"/>
    </location>
</feature>
<reference evidence="9" key="2">
    <citation type="submission" date="2025-09" db="UniProtKB">
        <authorList>
            <consortium name="Ensembl"/>
        </authorList>
    </citation>
    <scope>IDENTIFICATION</scope>
</reference>
<evidence type="ECO:0000256" key="2">
    <source>
        <dbReference type="ARBA" id="ARBA00004496"/>
    </source>
</evidence>